<dbReference type="AlphaFoldDB" id="A0A2D3N8V4"/>
<protein>
    <recommendedName>
        <fullName evidence="5">Beta-lactamase</fullName>
        <ecNumber evidence="5">3.5.2.6</ecNumber>
    </recommendedName>
</protein>
<dbReference type="InterPro" id="IPR001466">
    <property type="entry name" value="Beta-lactam-related"/>
</dbReference>
<evidence type="ECO:0000259" key="6">
    <source>
        <dbReference type="Pfam" id="PF00144"/>
    </source>
</evidence>
<dbReference type="Proteomes" id="UP000229323">
    <property type="component" value="Chromosome"/>
</dbReference>
<dbReference type="EMBL" id="CP024696">
    <property type="protein sequence ID" value="ATV53492.1"/>
    <property type="molecule type" value="Genomic_DNA"/>
</dbReference>
<keyword evidence="3 5" id="KW-0378">Hydrolase</keyword>
<dbReference type="InterPro" id="IPR050491">
    <property type="entry name" value="AmpC-like"/>
</dbReference>
<dbReference type="InterPro" id="IPR001586">
    <property type="entry name" value="Beta-lactam_class-C_AS"/>
</dbReference>
<name>A0A2D3N8V4_PREIN</name>
<organism evidence="7 9">
    <name type="scientific">Prevotella intermedia</name>
    <dbReference type="NCBI Taxonomy" id="28131"/>
    <lineage>
        <taxon>Bacteria</taxon>
        <taxon>Pseudomonadati</taxon>
        <taxon>Bacteroidota</taxon>
        <taxon>Bacteroidia</taxon>
        <taxon>Bacteroidales</taxon>
        <taxon>Prevotellaceae</taxon>
        <taxon>Prevotella</taxon>
    </lineage>
</organism>
<evidence type="ECO:0000256" key="1">
    <source>
        <dbReference type="ARBA" id="ARBA00001526"/>
    </source>
</evidence>
<dbReference type="PANTHER" id="PTHR46825">
    <property type="entry name" value="D-ALANYL-D-ALANINE-CARBOXYPEPTIDASE/ENDOPEPTIDASE AMPH"/>
    <property type="match status" value="1"/>
</dbReference>
<dbReference type="Pfam" id="PF00144">
    <property type="entry name" value="Beta-lactamase"/>
    <property type="match status" value="1"/>
</dbReference>
<dbReference type="GO" id="GO:0008800">
    <property type="term" value="F:beta-lactamase activity"/>
    <property type="evidence" value="ECO:0007669"/>
    <property type="project" value="UniProtKB-UniRule"/>
</dbReference>
<evidence type="ECO:0000313" key="8">
    <source>
        <dbReference type="EMBL" id="ATV53492.1"/>
    </source>
</evidence>
<proteinExistence type="inferred from homology"/>
<dbReference type="GO" id="GO:0017001">
    <property type="term" value="P:antibiotic catabolic process"/>
    <property type="evidence" value="ECO:0007669"/>
    <property type="project" value="InterPro"/>
</dbReference>
<sequence>MTIKIALFLLITLFGHGITFSQNVVNDLTGLRENLTRKIFEKTKDLSNETQLSIVLIKNGISHFYGIIKQNDTIKNIENKDKVFEIGSISKVFTATLLADAILERKIKQTDDINKFYPYTFKDDVRITFESLSNHTSGLGENPSNLQLSEFLADSTKAERENPFQKYSDSELEYYLRNQLQLCCSSDRKEYLYSNLGTGLLGYTLCQMEKCSFTELVSNKIFKKYKMNNSYTDARLVETGLVKGISLTGVPIGNWIWDSDVFLGAGGILSSANDMACFLEAQFDMGNKELAMTRKPTFKVNDKLSVALGWHIVKADNGNDLYWHNGGTGGFSSSMVFDMNEKSGVIILSNVSFLHPHAKNVDALCFEIMEDLAKK</sequence>
<dbReference type="PANTHER" id="PTHR46825:SF8">
    <property type="entry name" value="BETA-LACTAMASE-RELATED"/>
    <property type="match status" value="1"/>
</dbReference>
<accession>A0A2D3N8V4</accession>
<dbReference type="EC" id="3.5.2.6" evidence="5"/>
<dbReference type="GO" id="GO:0030288">
    <property type="term" value="C:outer membrane-bounded periplasmic space"/>
    <property type="evidence" value="ECO:0007669"/>
    <property type="project" value="InterPro"/>
</dbReference>
<dbReference type="SUPFAM" id="SSF56601">
    <property type="entry name" value="beta-lactamase/transpeptidase-like"/>
    <property type="match status" value="1"/>
</dbReference>
<dbReference type="Gene3D" id="3.40.710.10">
    <property type="entry name" value="DD-peptidase/beta-lactamase superfamily"/>
    <property type="match status" value="1"/>
</dbReference>
<evidence type="ECO:0000256" key="4">
    <source>
        <dbReference type="ARBA" id="ARBA00023251"/>
    </source>
</evidence>
<dbReference type="RefSeq" id="WP_100022486.1">
    <property type="nucleotide sequence ID" value="NZ_CP024696.1"/>
</dbReference>
<evidence type="ECO:0000256" key="3">
    <source>
        <dbReference type="ARBA" id="ARBA00022801"/>
    </source>
</evidence>
<evidence type="ECO:0000313" key="9">
    <source>
        <dbReference type="Proteomes" id="UP000229323"/>
    </source>
</evidence>
<dbReference type="EMBL" id="CP024696">
    <property type="protein sequence ID" value="ATV51858.1"/>
    <property type="molecule type" value="Genomic_DNA"/>
</dbReference>
<evidence type="ECO:0000256" key="2">
    <source>
        <dbReference type="ARBA" id="ARBA00007840"/>
    </source>
</evidence>
<comment type="catalytic activity">
    <reaction evidence="1 5">
        <text>a beta-lactam + H2O = a substituted beta-amino acid</text>
        <dbReference type="Rhea" id="RHEA:20401"/>
        <dbReference type="ChEBI" id="CHEBI:15377"/>
        <dbReference type="ChEBI" id="CHEBI:35627"/>
        <dbReference type="ChEBI" id="CHEBI:140347"/>
        <dbReference type="EC" id="3.5.2.6"/>
    </reaction>
</comment>
<evidence type="ECO:0000313" key="7">
    <source>
        <dbReference type="EMBL" id="ATV51858.1"/>
    </source>
</evidence>
<feature type="domain" description="Beta-lactamase-related" evidence="6">
    <location>
        <begin position="79"/>
        <end position="355"/>
    </location>
</feature>
<dbReference type="GO" id="GO:0046677">
    <property type="term" value="P:response to antibiotic"/>
    <property type="evidence" value="ECO:0007669"/>
    <property type="project" value="UniProtKB-UniRule"/>
</dbReference>
<keyword evidence="4 5" id="KW-0046">Antibiotic resistance</keyword>
<gene>
    <name evidence="7" type="ORF">CTM50_01485</name>
    <name evidence="8" type="ORF">CTM50_10955</name>
</gene>
<dbReference type="InterPro" id="IPR012338">
    <property type="entry name" value="Beta-lactam/transpept-like"/>
</dbReference>
<dbReference type="PROSITE" id="PS00336">
    <property type="entry name" value="BETA_LACTAMASE_C"/>
    <property type="match status" value="1"/>
</dbReference>
<comment type="similarity">
    <text evidence="2 5">Belongs to the class-C beta-lactamase family.</text>
</comment>
<reference evidence="7 9" key="1">
    <citation type="submission" date="2017-11" db="EMBL/GenBank/DDBJ databases">
        <title>Genome sequencing of Prevotella intermedia KCOM 2033.</title>
        <authorList>
            <person name="Kook J.-K."/>
            <person name="Park S.-N."/>
            <person name="Lim Y.K."/>
        </authorList>
    </citation>
    <scope>NUCLEOTIDE SEQUENCE [LARGE SCALE GENOMIC DNA]</scope>
    <source>
        <strain evidence="7 9">KCOM 2033</strain>
    </source>
</reference>
<evidence type="ECO:0000256" key="5">
    <source>
        <dbReference type="RuleBase" id="RU361140"/>
    </source>
</evidence>